<sequence>MQVTRHNTEELLPQQLFASWQQRGAKALTPTWLECDGPRDFRARALGMALDGVHMCELTHPPVRIHRTARQIRGCDPEAYQVNLVFSGKAAVRQAGRETVFGAGQFTLASSSGPRSSAPKTHRPWPVPPPTCWPPFWPTAWTAL</sequence>
<protein>
    <recommendedName>
        <fullName evidence="1">Transcription regulator HTH AraC- type ligand binding domain-containing protein</fullName>
    </recommendedName>
</protein>
<dbReference type="RefSeq" id="WP_148758009.1">
    <property type="nucleotide sequence ID" value="NZ_VSRQ01000001.1"/>
</dbReference>
<keyword evidence="3" id="KW-1185">Reference proteome</keyword>
<name>A0A5D3FZP5_9ACTN</name>
<dbReference type="EMBL" id="VSRQ01000001">
    <property type="protein sequence ID" value="TYK53426.1"/>
    <property type="molecule type" value="Genomic_DNA"/>
</dbReference>
<dbReference type="InterPro" id="IPR035418">
    <property type="entry name" value="AraC-bd_2"/>
</dbReference>
<dbReference type="Proteomes" id="UP000323505">
    <property type="component" value="Unassembled WGS sequence"/>
</dbReference>
<accession>A0A5D3FZP5</accession>
<reference evidence="2 3" key="1">
    <citation type="submission" date="2019-08" db="EMBL/GenBank/DDBJ databases">
        <title>Actinomadura sp. nov. CYP1-5 isolated from mountain soil.</title>
        <authorList>
            <person name="Songsumanus A."/>
            <person name="Kuncharoen N."/>
            <person name="Kudo T."/>
            <person name="Yuki M."/>
            <person name="Igarashi Y."/>
            <person name="Tanasupawat S."/>
        </authorList>
    </citation>
    <scope>NUCLEOTIDE SEQUENCE [LARGE SCALE GENOMIC DNA]</scope>
    <source>
        <strain evidence="2 3">CYP1-5</strain>
    </source>
</reference>
<feature type="domain" description="Transcription regulator HTH AraC- type ligand binding" evidence="1">
    <location>
        <begin position="20"/>
        <end position="115"/>
    </location>
</feature>
<dbReference type="Pfam" id="PF14525">
    <property type="entry name" value="AraC_binding_2"/>
    <property type="match status" value="1"/>
</dbReference>
<evidence type="ECO:0000259" key="1">
    <source>
        <dbReference type="Pfam" id="PF14525"/>
    </source>
</evidence>
<gene>
    <name evidence="2" type="ORF">FXF68_06950</name>
</gene>
<organism evidence="2 3">
    <name type="scientific">Actinomadura decatromicini</name>
    <dbReference type="NCBI Taxonomy" id="2604572"/>
    <lineage>
        <taxon>Bacteria</taxon>
        <taxon>Bacillati</taxon>
        <taxon>Actinomycetota</taxon>
        <taxon>Actinomycetes</taxon>
        <taxon>Streptosporangiales</taxon>
        <taxon>Thermomonosporaceae</taxon>
        <taxon>Actinomadura</taxon>
    </lineage>
</organism>
<evidence type="ECO:0000313" key="3">
    <source>
        <dbReference type="Proteomes" id="UP000323505"/>
    </source>
</evidence>
<evidence type="ECO:0000313" key="2">
    <source>
        <dbReference type="EMBL" id="TYK53426.1"/>
    </source>
</evidence>
<comment type="caution">
    <text evidence="2">The sequence shown here is derived from an EMBL/GenBank/DDBJ whole genome shotgun (WGS) entry which is preliminary data.</text>
</comment>
<dbReference type="AlphaFoldDB" id="A0A5D3FZP5"/>
<proteinExistence type="predicted"/>